<evidence type="ECO:0000256" key="4">
    <source>
        <dbReference type="ARBA" id="ARBA00022825"/>
    </source>
</evidence>
<organism evidence="5">
    <name type="scientific">uncultured marine group II/III euryarchaeote KM3_168_D03</name>
    <dbReference type="NCBI Taxonomy" id="1457920"/>
    <lineage>
        <taxon>Archaea</taxon>
        <taxon>Methanobacteriati</taxon>
        <taxon>Methanobacteriota</taxon>
        <taxon>environmental samples</taxon>
    </lineage>
</organism>
<dbReference type="Pfam" id="PF03575">
    <property type="entry name" value="Peptidase_S51"/>
    <property type="match status" value="1"/>
</dbReference>
<evidence type="ECO:0000256" key="1">
    <source>
        <dbReference type="ARBA" id="ARBA00006534"/>
    </source>
</evidence>
<keyword evidence="4" id="KW-0720">Serine protease</keyword>
<keyword evidence="2" id="KW-0645">Protease</keyword>
<dbReference type="InterPro" id="IPR029062">
    <property type="entry name" value="Class_I_gatase-like"/>
</dbReference>
<dbReference type="GO" id="GO:0008236">
    <property type="term" value="F:serine-type peptidase activity"/>
    <property type="evidence" value="ECO:0007669"/>
    <property type="project" value="UniProtKB-KW"/>
</dbReference>
<dbReference type="Gene3D" id="3.40.50.880">
    <property type="match status" value="1"/>
</dbReference>
<evidence type="ECO:0000313" key="5">
    <source>
        <dbReference type="EMBL" id="AIF03609.1"/>
    </source>
</evidence>
<keyword evidence="5" id="KW-0224">Dipeptidase</keyword>
<keyword evidence="3 5" id="KW-0378">Hydrolase</keyword>
<dbReference type="PANTHER" id="PTHR20842">
    <property type="entry name" value="PROTEASE S51 ALPHA-ASPARTYL DIPEPTIDASE"/>
    <property type="match status" value="1"/>
</dbReference>
<evidence type="ECO:0000256" key="3">
    <source>
        <dbReference type="ARBA" id="ARBA00022801"/>
    </source>
</evidence>
<dbReference type="GO" id="GO:0016805">
    <property type="term" value="F:dipeptidase activity"/>
    <property type="evidence" value="ECO:0007669"/>
    <property type="project" value="UniProtKB-KW"/>
</dbReference>
<accession>A0A075GHY5</accession>
<dbReference type="EMBL" id="KF900684">
    <property type="protein sequence ID" value="AIF03609.1"/>
    <property type="molecule type" value="Genomic_DNA"/>
</dbReference>
<dbReference type="InterPro" id="IPR005320">
    <property type="entry name" value="Peptidase_S51"/>
</dbReference>
<dbReference type="SUPFAM" id="SSF52317">
    <property type="entry name" value="Class I glutamine amidotransferase-like"/>
    <property type="match status" value="1"/>
</dbReference>
<reference evidence="5" key="1">
    <citation type="journal article" date="2014" name="Genome Biol. Evol.">
        <title>Pangenome evidence for extensive interdomain horizontal transfer affecting lineage core and shell genes in uncultured planktonic thaumarchaeota and euryarchaeota.</title>
        <authorList>
            <person name="Deschamps P."/>
            <person name="Zivanovic Y."/>
            <person name="Moreira D."/>
            <person name="Rodriguez-Valera F."/>
            <person name="Lopez-Garcia P."/>
        </authorList>
    </citation>
    <scope>NUCLEOTIDE SEQUENCE</scope>
</reference>
<evidence type="ECO:0000256" key="2">
    <source>
        <dbReference type="ARBA" id="ARBA00022670"/>
    </source>
</evidence>
<dbReference type="AlphaFoldDB" id="A0A075GHY5"/>
<dbReference type="EC" id="3.4.13.21" evidence="5"/>
<dbReference type="PANTHER" id="PTHR20842:SF0">
    <property type="entry name" value="ALPHA-ASPARTYL DIPEPTIDASE"/>
    <property type="match status" value="1"/>
</dbReference>
<proteinExistence type="inferred from homology"/>
<gene>
    <name evidence="5" type="primary">pepE</name>
</gene>
<dbReference type="GO" id="GO:0006508">
    <property type="term" value="P:proteolysis"/>
    <property type="evidence" value="ECO:0007669"/>
    <property type="project" value="UniProtKB-KW"/>
</dbReference>
<name>A0A075GHY5_9EURY</name>
<sequence>MRALLGSGGIGTDERRVMYRELMAENFAGCQRVVFVPYAGHDHEGYTARMREFAGESGYELVGLHEFDDPLAGIEAADGIYVGGGNTWLLVRELHERGLIEPIREAVLERGVPYAGVSAGANVACPSMQTTNDMAITMVPSFETFGIVPFQINPHYHPGGIWFREKEDGEYHKHYGESRAKRVSEYHKSHDSPVIGLYEGSFLRCRDGAFELLGNKAAVMRKGKEIITHEAGVILNEELTAA</sequence>
<dbReference type="CDD" id="cd03146">
    <property type="entry name" value="GAT1_Peptidase_E"/>
    <property type="match status" value="1"/>
</dbReference>
<comment type="similarity">
    <text evidence="1">Belongs to the peptidase S51 family.</text>
</comment>
<protein>
    <submittedName>
        <fullName evidence="5">Peptidase E (PepE)</fullName>
        <ecNumber evidence="5">3.4.13.21</ecNumber>
    </submittedName>
</protein>
<dbReference type="NCBIfam" id="NF003642">
    <property type="entry name" value="PRK05282.1"/>
    <property type="match status" value="1"/>
</dbReference>